<organism evidence="4 5">
    <name type="scientific">Termitidicoccus mucosus</name>
    <dbReference type="NCBI Taxonomy" id="1184151"/>
    <lineage>
        <taxon>Bacteria</taxon>
        <taxon>Pseudomonadati</taxon>
        <taxon>Verrucomicrobiota</taxon>
        <taxon>Opitutia</taxon>
        <taxon>Opitutales</taxon>
        <taxon>Opitutaceae</taxon>
        <taxon>Termitidicoccus</taxon>
    </lineage>
</organism>
<evidence type="ECO:0000259" key="2">
    <source>
        <dbReference type="Pfam" id="PF01408"/>
    </source>
</evidence>
<dbReference type="InterPro" id="IPR055170">
    <property type="entry name" value="GFO_IDH_MocA-like_dom"/>
</dbReference>
<dbReference type="Gene3D" id="3.30.360.10">
    <property type="entry name" value="Dihydrodipicolinate Reductase, domain 2"/>
    <property type="match status" value="1"/>
</dbReference>
<dbReference type="AlphaFoldDB" id="A0A178IN18"/>
<dbReference type="InterPro" id="IPR036291">
    <property type="entry name" value="NAD(P)-bd_dom_sf"/>
</dbReference>
<evidence type="ECO:0000259" key="3">
    <source>
        <dbReference type="Pfam" id="PF22725"/>
    </source>
</evidence>
<dbReference type="GO" id="GO:0000166">
    <property type="term" value="F:nucleotide binding"/>
    <property type="evidence" value="ECO:0007669"/>
    <property type="project" value="InterPro"/>
</dbReference>
<dbReference type="RefSeq" id="WP_068769525.1">
    <property type="nucleotide sequence ID" value="NZ_CP109796.1"/>
</dbReference>
<dbReference type="PANTHER" id="PTHR43818">
    <property type="entry name" value="BCDNA.GH03377"/>
    <property type="match status" value="1"/>
</dbReference>
<reference evidence="4 5" key="1">
    <citation type="submission" date="2016-01" db="EMBL/GenBank/DDBJ databases">
        <title>High potential of lignocellulose degradation of a new Verrucomicrobia species.</title>
        <authorList>
            <person name="Wang Y."/>
            <person name="Shi Y."/>
            <person name="Qiu Z."/>
            <person name="Liu S."/>
            <person name="Yang H."/>
        </authorList>
    </citation>
    <scope>NUCLEOTIDE SEQUENCE [LARGE SCALE GENOMIC DNA]</scope>
    <source>
        <strain evidence="4 5">TSB47</strain>
    </source>
</reference>
<evidence type="ECO:0000256" key="1">
    <source>
        <dbReference type="ARBA" id="ARBA00023002"/>
    </source>
</evidence>
<keyword evidence="5" id="KW-1185">Reference proteome</keyword>
<dbReference type="EMBL" id="LRRQ01000054">
    <property type="protein sequence ID" value="OAM90595.1"/>
    <property type="molecule type" value="Genomic_DNA"/>
</dbReference>
<dbReference type="PANTHER" id="PTHR43818:SF11">
    <property type="entry name" value="BCDNA.GH03377"/>
    <property type="match status" value="1"/>
</dbReference>
<name>A0A178IN18_9BACT</name>
<dbReference type="InterPro" id="IPR050463">
    <property type="entry name" value="Gfo/Idh/MocA_oxidrdct_glycsds"/>
</dbReference>
<protein>
    <recommendedName>
        <fullName evidence="6">Oxidoreductase</fullName>
    </recommendedName>
</protein>
<proteinExistence type="predicted"/>
<dbReference type="Pfam" id="PF01408">
    <property type="entry name" value="GFO_IDH_MocA"/>
    <property type="match status" value="1"/>
</dbReference>
<gene>
    <name evidence="4" type="ORF">AW736_07325</name>
</gene>
<dbReference type="SUPFAM" id="SSF51735">
    <property type="entry name" value="NAD(P)-binding Rossmann-fold domains"/>
    <property type="match status" value="1"/>
</dbReference>
<dbReference type="Pfam" id="PF22725">
    <property type="entry name" value="GFO_IDH_MocA_C3"/>
    <property type="match status" value="1"/>
</dbReference>
<dbReference type="Proteomes" id="UP000078486">
    <property type="component" value="Unassembled WGS sequence"/>
</dbReference>
<dbReference type="Gene3D" id="3.40.50.720">
    <property type="entry name" value="NAD(P)-binding Rossmann-like Domain"/>
    <property type="match status" value="1"/>
</dbReference>
<accession>A0A178IN18</accession>
<keyword evidence="1" id="KW-0560">Oxidoreductase</keyword>
<sequence length="357" mass="39936">MKNKIRFGLFGCNMYRTRDLMDASKAAAAGTVEIAACFDIDQAKARHAAEKYGGRAFATEKEFLACPEVDVVLISLPPYLHADAFARAARAGKDVYLEKPVCVDRAGREKILAAYKQWPVRCYVGLSYRYVTPYRKVAEILRRPEAGRILGVHHHWLTPERAPVDPSQYGWRQRLEQSGGELLQHCCHVFDWLWWLGGPMDSVTATAYTPPGAPLPHEEREVTAAFLYNKGGMAVFTLSQNSHQYVQRGTVHAEGLGIQYQWGKDTFVRVYKNRARAAEETYEWSLSSEPGDGGEIDRNSAQMKDFIDAWLAGRAMPVGIEDGIRAYDYTCAIRESYRSGRRVDVSRAGGGAFNPGA</sequence>
<evidence type="ECO:0008006" key="6">
    <source>
        <dbReference type="Google" id="ProtNLM"/>
    </source>
</evidence>
<feature type="domain" description="Gfo/Idh/MocA-like oxidoreductase N-terminal" evidence="2">
    <location>
        <begin position="5"/>
        <end position="125"/>
    </location>
</feature>
<dbReference type="SUPFAM" id="SSF55347">
    <property type="entry name" value="Glyceraldehyde-3-phosphate dehydrogenase-like, C-terminal domain"/>
    <property type="match status" value="1"/>
</dbReference>
<comment type="caution">
    <text evidence="4">The sequence shown here is derived from an EMBL/GenBank/DDBJ whole genome shotgun (WGS) entry which is preliminary data.</text>
</comment>
<evidence type="ECO:0000313" key="5">
    <source>
        <dbReference type="Proteomes" id="UP000078486"/>
    </source>
</evidence>
<dbReference type="STRING" id="1184151.AW736_07325"/>
<feature type="domain" description="GFO/IDH/MocA-like oxidoreductase" evidence="3">
    <location>
        <begin position="134"/>
        <end position="253"/>
    </location>
</feature>
<dbReference type="GO" id="GO:0016491">
    <property type="term" value="F:oxidoreductase activity"/>
    <property type="evidence" value="ECO:0007669"/>
    <property type="project" value="UniProtKB-KW"/>
</dbReference>
<evidence type="ECO:0000313" key="4">
    <source>
        <dbReference type="EMBL" id="OAM90595.1"/>
    </source>
</evidence>
<dbReference type="OrthoDB" id="9815825at2"/>
<dbReference type="InterPro" id="IPR000683">
    <property type="entry name" value="Gfo/Idh/MocA-like_OxRdtase_N"/>
</dbReference>